<feature type="domain" description="AB hydrolase-1" evidence="2">
    <location>
        <begin position="54"/>
        <end position="242"/>
    </location>
</feature>
<dbReference type="PANTHER" id="PTHR22946">
    <property type="entry name" value="DIENELACTONE HYDROLASE DOMAIN-CONTAINING PROTEIN-RELATED"/>
    <property type="match status" value="1"/>
</dbReference>
<dbReference type="Pfam" id="PF12697">
    <property type="entry name" value="Abhydrolase_6"/>
    <property type="match status" value="1"/>
</dbReference>
<dbReference type="RefSeq" id="WP_284348097.1">
    <property type="nucleotide sequence ID" value="NZ_BRXS01000001.1"/>
</dbReference>
<evidence type="ECO:0000313" key="4">
    <source>
        <dbReference type="Proteomes" id="UP001161325"/>
    </source>
</evidence>
<keyword evidence="4" id="KW-1185">Reference proteome</keyword>
<dbReference type="Proteomes" id="UP001161325">
    <property type="component" value="Unassembled WGS sequence"/>
</dbReference>
<proteinExistence type="inferred from homology"/>
<evidence type="ECO:0000256" key="1">
    <source>
        <dbReference type="ARBA" id="ARBA00038115"/>
    </source>
</evidence>
<organism evidence="3 4">
    <name type="scientific">Roseisolibacter agri</name>
    <dbReference type="NCBI Taxonomy" id="2014610"/>
    <lineage>
        <taxon>Bacteria</taxon>
        <taxon>Pseudomonadati</taxon>
        <taxon>Gemmatimonadota</taxon>
        <taxon>Gemmatimonadia</taxon>
        <taxon>Gemmatimonadales</taxon>
        <taxon>Gemmatimonadaceae</taxon>
        <taxon>Roseisolibacter</taxon>
    </lineage>
</organism>
<accession>A0AA37Q4K3</accession>
<dbReference type="InterPro" id="IPR050261">
    <property type="entry name" value="FrsA_esterase"/>
</dbReference>
<comment type="caution">
    <text evidence="3">The sequence shown here is derived from an EMBL/GenBank/DDBJ whole genome shotgun (WGS) entry which is preliminary data.</text>
</comment>
<comment type="similarity">
    <text evidence="1">Belongs to the AB hydrolase superfamily. FUS2 hydrolase family.</text>
</comment>
<gene>
    <name evidence="3" type="ORF">rosag_01700</name>
</gene>
<dbReference type="EMBL" id="BRXS01000001">
    <property type="protein sequence ID" value="GLC23657.1"/>
    <property type="molecule type" value="Genomic_DNA"/>
</dbReference>
<evidence type="ECO:0000259" key="2">
    <source>
        <dbReference type="Pfam" id="PF12697"/>
    </source>
</evidence>
<evidence type="ECO:0000313" key="3">
    <source>
        <dbReference type="EMBL" id="GLC23657.1"/>
    </source>
</evidence>
<dbReference type="InterPro" id="IPR029058">
    <property type="entry name" value="AB_hydrolase_fold"/>
</dbReference>
<sequence length="266" mass="28723">MPARLTHDLRDERAIRGGRRVDLTFGREGDDERVPAVLLLPEGASRERPAPGAVLLHGFTSRKEQMADTVGAPLLARGIATLAIDLPLHGERIAEGQGSQWGSGGYARAVDRSAFGNPLALAGSWRAAQRETSLALGYLGARSEVDRERLAIVGFSMGSFLGVLVAAAEPRVRALVLAAGGDLPEGTPFARVIRTLADPLRAVRRFDGRPLLMAHGRRDTTVSPAQAQRLFDAAQEPKELRWYDAGHYLPARAIDDAATWLLERLG</sequence>
<dbReference type="InterPro" id="IPR000073">
    <property type="entry name" value="AB_hydrolase_1"/>
</dbReference>
<dbReference type="AlphaFoldDB" id="A0AA37Q4K3"/>
<dbReference type="Gene3D" id="3.40.50.1820">
    <property type="entry name" value="alpha/beta hydrolase"/>
    <property type="match status" value="1"/>
</dbReference>
<name>A0AA37Q4K3_9BACT</name>
<protein>
    <recommendedName>
        <fullName evidence="2">AB hydrolase-1 domain-containing protein</fullName>
    </recommendedName>
</protein>
<reference evidence="3" key="1">
    <citation type="submission" date="2022-08" db="EMBL/GenBank/DDBJ databases">
        <title>Draft genome sequencing of Roseisolibacter agri AW1220.</title>
        <authorList>
            <person name="Tobiishi Y."/>
            <person name="Tonouchi A."/>
        </authorList>
    </citation>
    <scope>NUCLEOTIDE SEQUENCE</scope>
    <source>
        <strain evidence="3">AW1220</strain>
    </source>
</reference>
<dbReference type="SUPFAM" id="SSF53474">
    <property type="entry name" value="alpha/beta-Hydrolases"/>
    <property type="match status" value="1"/>
</dbReference>